<organism evidence="2">
    <name type="scientific">Pongo abelii</name>
    <name type="common">Sumatran orangutan</name>
    <name type="synonym">Pongo pygmaeus abelii</name>
    <dbReference type="NCBI Taxonomy" id="9601"/>
    <lineage>
        <taxon>Eukaryota</taxon>
        <taxon>Metazoa</taxon>
        <taxon>Chordata</taxon>
        <taxon>Craniata</taxon>
        <taxon>Vertebrata</taxon>
        <taxon>Euteleostomi</taxon>
        <taxon>Mammalia</taxon>
        <taxon>Eutheria</taxon>
        <taxon>Euarchontoglires</taxon>
        <taxon>Primates</taxon>
        <taxon>Haplorrhini</taxon>
        <taxon>Catarrhini</taxon>
        <taxon>Hominidae</taxon>
        <taxon>Pongo</taxon>
    </lineage>
</organism>
<dbReference type="EMBL" id="NDHI03003368">
    <property type="protein sequence ID" value="PNJ79272.1"/>
    <property type="molecule type" value="Genomic_DNA"/>
</dbReference>
<comment type="caution">
    <text evidence="2">The sequence shown here is derived from an EMBL/GenBank/DDBJ whole genome shotgun (WGS) entry which is preliminary data.</text>
</comment>
<protein>
    <submittedName>
        <fullName evidence="2">LBX2 isoform 3</fullName>
    </submittedName>
</protein>
<evidence type="ECO:0000313" key="2">
    <source>
        <dbReference type="EMBL" id="PNJ79272.1"/>
    </source>
</evidence>
<evidence type="ECO:0000256" key="1">
    <source>
        <dbReference type="SAM" id="MobiDB-lite"/>
    </source>
</evidence>
<dbReference type="AlphaFoldDB" id="A0A2J8XB84"/>
<reference evidence="2" key="1">
    <citation type="submission" date="2017-12" db="EMBL/GenBank/DDBJ databases">
        <title>High-resolution comparative analysis of great ape genomes.</title>
        <authorList>
            <person name="Pollen A."/>
            <person name="Hastie A."/>
            <person name="Hormozdiari F."/>
            <person name="Dougherty M."/>
            <person name="Liu R."/>
            <person name="Chaisson M."/>
            <person name="Hoppe E."/>
            <person name="Hill C."/>
            <person name="Pang A."/>
            <person name="Hillier L."/>
            <person name="Baker C."/>
            <person name="Armstrong J."/>
            <person name="Shendure J."/>
            <person name="Paten B."/>
            <person name="Wilson R."/>
            <person name="Chao H."/>
            <person name="Schneider V."/>
            <person name="Ventura M."/>
            <person name="Kronenberg Z."/>
            <person name="Murali S."/>
            <person name="Gordon D."/>
            <person name="Cantsilieris S."/>
            <person name="Munson K."/>
            <person name="Nelson B."/>
            <person name="Raja A."/>
            <person name="Underwood J."/>
            <person name="Diekhans M."/>
            <person name="Fiddes I."/>
            <person name="Haussler D."/>
            <person name="Eichler E."/>
        </authorList>
    </citation>
    <scope>NUCLEOTIDE SEQUENCE [LARGE SCALE GENOMIC DNA]</scope>
    <source>
        <strain evidence="2">Susie</strain>
    </source>
</reference>
<feature type="region of interest" description="Disordered" evidence="1">
    <location>
        <begin position="38"/>
        <end position="57"/>
    </location>
</feature>
<accession>A0A2J8XB84</accession>
<feature type="compositionally biased region" description="Low complexity" evidence="1">
    <location>
        <begin position="38"/>
        <end position="48"/>
    </location>
</feature>
<name>A0A2J8XB84_PONAB</name>
<sequence length="57" mass="6288">MGKRTSLECGQPRTRWALAPPAANGASRALRSPRNRCWSWSGASSSRSTWRRPSETG</sequence>
<gene>
    <name evidence="2" type="ORF">CR201_G0002986</name>
</gene>
<proteinExistence type="predicted"/>